<dbReference type="InterPro" id="IPR009061">
    <property type="entry name" value="DNA-bd_dom_put_sf"/>
</dbReference>
<feature type="domain" description="B5" evidence="19">
    <location>
        <begin position="401"/>
        <end position="476"/>
    </location>
</feature>
<dbReference type="Pfam" id="PF03483">
    <property type="entry name" value="B3_4"/>
    <property type="match status" value="1"/>
</dbReference>
<dbReference type="HAMAP" id="MF_00283">
    <property type="entry name" value="Phe_tRNA_synth_beta1"/>
    <property type="match status" value="1"/>
</dbReference>
<evidence type="ECO:0000256" key="5">
    <source>
        <dbReference type="ARBA" id="ARBA00022555"/>
    </source>
</evidence>
<dbReference type="SMART" id="SM00874">
    <property type="entry name" value="B5"/>
    <property type="match status" value="1"/>
</dbReference>
<evidence type="ECO:0000256" key="15">
    <source>
        <dbReference type="HAMAP-Rule" id="MF_00283"/>
    </source>
</evidence>
<evidence type="ECO:0000256" key="7">
    <source>
        <dbReference type="ARBA" id="ARBA00022723"/>
    </source>
</evidence>
<comment type="catalytic activity">
    <reaction evidence="14 15">
        <text>tRNA(Phe) + L-phenylalanine + ATP = L-phenylalanyl-tRNA(Phe) + AMP + diphosphate + H(+)</text>
        <dbReference type="Rhea" id="RHEA:19413"/>
        <dbReference type="Rhea" id="RHEA-COMP:9668"/>
        <dbReference type="Rhea" id="RHEA-COMP:9699"/>
        <dbReference type="ChEBI" id="CHEBI:15378"/>
        <dbReference type="ChEBI" id="CHEBI:30616"/>
        <dbReference type="ChEBI" id="CHEBI:33019"/>
        <dbReference type="ChEBI" id="CHEBI:58095"/>
        <dbReference type="ChEBI" id="CHEBI:78442"/>
        <dbReference type="ChEBI" id="CHEBI:78531"/>
        <dbReference type="ChEBI" id="CHEBI:456215"/>
        <dbReference type="EC" id="6.1.1.20"/>
    </reaction>
</comment>
<dbReference type="FunFam" id="3.30.70.380:FF:000001">
    <property type="entry name" value="Phenylalanine--tRNA ligase beta subunit"/>
    <property type="match status" value="1"/>
</dbReference>
<dbReference type="GO" id="GO:0000049">
    <property type="term" value="F:tRNA binding"/>
    <property type="evidence" value="ECO:0007669"/>
    <property type="project" value="UniProtKB-UniRule"/>
</dbReference>
<dbReference type="PANTHER" id="PTHR10947">
    <property type="entry name" value="PHENYLALANYL-TRNA SYNTHETASE BETA CHAIN AND LEUCINE-RICH REPEAT-CONTAINING PROTEIN 47"/>
    <property type="match status" value="1"/>
</dbReference>
<dbReference type="InterPro" id="IPR005147">
    <property type="entry name" value="tRNA_synthase_B5-dom"/>
</dbReference>
<evidence type="ECO:0000313" key="21">
    <source>
        <dbReference type="Proteomes" id="UP000069926"/>
    </source>
</evidence>
<evidence type="ECO:0000256" key="4">
    <source>
        <dbReference type="ARBA" id="ARBA00022490"/>
    </source>
</evidence>
<evidence type="ECO:0000256" key="8">
    <source>
        <dbReference type="ARBA" id="ARBA00022741"/>
    </source>
</evidence>
<evidence type="ECO:0000256" key="11">
    <source>
        <dbReference type="ARBA" id="ARBA00022884"/>
    </source>
</evidence>
<keyword evidence="9 15" id="KW-0067">ATP-binding</keyword>
<dbReference type="PROSITE" id="PS51447">
    <property type="entry name" value="FDX_ACB"/>
    <property type="match status" value="1"/>
</dbReference>
<keyword evidence="6 15" id="KW-0436">Ligase</keyword>
<accession>A0A0X9VE17</accession>
<keyword evidence="21" id="KW-1185">Reference proteome</keyword>
<dbReference type="AlphaFoldDB" id="A0A0X9VE17"/>
<evidence type="ECO:0000256" key="10">
    <source>
        <dbReference type="ARBA" id="ARBA00022842"/>
    </source>
</evidence>
<keyword evidence="5 16" id="KW-0820">tRNA-binding</keyword>
<feature type="domain" description="TRNA-binding" evidence="17">
    <location>
        <begin position="39"/>
        <end position="148"/>
    </location>
</feature>
<dbReference type="FunFam" id="3.30.930.10:FF:000022">
    <property type="entry name" value="Phenylalanine--tRNA ligase beta subunit"/>
    <property type="match status" value="1"/>
</dbReference>
<dbReference type="InterPro" id="IPR033714">
    <property type="entry name" value="tRNA_bind_bactPheRS"/>
</dbReference>
<reference evidence="20 21" key="1">
    <citation type="submission" date="2016-01" db="EMBL/GenBank/DDBJ databases">
        <title>Genome sequence of Ca. Arsenophonus lipopteni, the exclusive symbiont of a blood sucking fly Lipoptena cervi (Diptera: Hippoboscidae).</title>
        <authorList>
            <person name="Novakova E."/>
            <person name="Hypsa V."/>
            <person name="Nguyen P."/>
            <person name="Husnik F."/>
            <person name="Darby A.C."/>
        </authorList>
    </citation>
    <scope>NUCLEOTIDE SEQUENCE [LARGE SCALE GENOMIC DNA]</scope>
    <source>
        <strain evidence="20 21">CB</strain>
    </source>
</reference>
<dbReference type="SUPFAM" id="SSF50249">
    <property type="entry name" value="Nucleic acid-binding proteins"/>
    <property type="match status" value="1"/>
</dbReference>
<feature type="domain" description="FDX-ACB" evidence="18">
    <location>
        <begin position="701"/>
        <end position="794"/>
    </location>
</feature>
<dbReference type="NCBIfam" id="TIGR00472">
    <property type="entry name" value="pheT_bact"/>
    <property type="match status" value="1"/>
</dbReference>
<dbReference type="STRING" id="634113.AUT07_00257"/>
<dbReference type="KEGG" id="asy:AUT07_00257"/>
<dbReference type="InterPro" id="IPR002547">
    <property type="entry name" value="tRNA-bd_dom"/>
</dbReference>
<dbReference type="InterPro" id="IPR036690">
    <property type="entry name" value="Fdx_antiC-bd_sf"/>
</dbReference>
<dbReference type="Pfam" id="PF17759">
    <property type="entry name" value="tRNA_synthFbeta"/>
    <property type="match status" value="1"/>
</dbReference>
<dbReference type="Proteomes" id="UP000069926">
    <property type="component" value="Chromosome"/>
</dbReference>
<evidence type="ECO:0000256" key="6">
    <source>
        <dbReference type="ARBA" id="ARBA00022598"/>
    </source>
</evidence>
<dbReference type="PROSITE" id="PS50886">
    <property type="entry name" value="TRBD"/>
    <property type="match status" value="1"/>
</dbReference>
<dbReference type="Gene3D" id="3.30.70.380">
    <property type="entry name" value="Ferrodoxin-fold anticodon-binding domain"/>
    <property type="match status" value="1"/>
</dbReference>
<feature type="binding site" evidence="15">
    <location>
        <position position="464"/>
    </location>
    <ligand>
        <name>Mg(2+)</name>
        <dbReference type="ChEBI" id="CHEBI:18420"/>
        <note>shared with alpha subunit</note>
    </ligand>
</feature>
<dbReference type="FunFam" id="3.30.56.10:FF:000002">
    <property type="entry name" value="Phenylalanine--tRNA ligase beta subunit"/>
    <property type="match status" value="1"/>
</dbReference>
<dbReference type="InterPro" id="IPR004532">
    <property type="entry name" value="Phe-tRNA-ligase_IIc_bsu_bact"/>
</dbReference>
<evidence type="ECO:0000256" key="9">
    <source>
        <dbReference type="ARBA" id="ARBA00022840"/>
    </source>
</evidence>
<keyword evidence="10 15" id="KW-0460">Magnesium</keyword>
<dbReference type="SUPFAM" id="SSF46955">
    <property type="entry name" value="Putative DNA-binding domain"/>
    <property type="match status" value="1"/>
</dbReference>
<dbReference type="SMART" id="SM00896">
    <property type="entry name" value="FDX-ACB"/>
    <property type="match status" value="1"/>
</dbReference>
<dbReference type="SMART" id="SM00873">
    <property type="entry name" value="B3_4"/>
    <property type="match status" value="1"/>
</dbReference>
<dbReference type="PATRIC" id="fig|634113.3.peg.248"/>
<dbReference type="InterPro" id="IPR041616">
    <property type="entry name" value="PheRS_beta_core"/>
</dbReference>
<dbReference type="GO" id="GO:0000287">
    <property type="term" value="F:magnesium ion binding"/>
    <property type="evidence" value="ECO:0007669"/>
    <property type="project" value="UniProtKB-UniRule"/>
</dbReference>
<dbReference type="SUPFAM" id="SSF54991">
    <property type="entry name" value="Anticodon-binding domain of PheRS"/>
    <property type="match status" value="1"/>
</dbReference>
<name>A0A0X9VE17_9GAMM</name>
<dbReference type="InterPro" id="IPR012340">
    <property type="entry name" value="NA-bd_OB-fold"/>
</dbReference>
<evidence type="ECO:0000256" key="13">
    <source>
        <dbReference type="ARBA" id="ARBA00023146"/>
    </source>
</evidence>
<comment type="subunit">
    <text evidence="3 15">Tetramer of two alpha and two beta subunits.</text>
</comment>
<keyword evidence="4 15" id="KW-0963">Cytoplasm</keyword>
<dbReference type="InterPro" id="IPR020825">
    <property type="entry name" value="Phe-tRNA_synthase-like_B3/B4"/>
</dbReference>
<dbReference type="CDD" id="cd02796">
    <property type="entry name" value="tRNA_bind_bactPheRS"/>
    <property type="match status" value="1"/>
</dbReference>
<evidence type="ECO:0000259" key="18">
    <source>
        <dbReference type="PROSITE" id="PS51447"/>
    </source>
</evidence>
<dbReference type="InterPro" id="IPR005121">
    <property type="entry name" value="Fdx_antiC-bd"/>
</dbReference>
<dbReference type="Gene3D" id="2.40.50.140">
    <property type="entry name" value="Nucleic acid-binding proteins"/>
    <property type="match status" value="1"/>
</dbReference>
<organism evidence="20 21">
    <name type="scientific">Candidatus Arsenophonus lipoptenae</name>
    <dbReference type="NCBI Taxonomy" id="634113"/>
    <lineage>
        <taxon>Bacteria</taxon>
        <taxon>Pseudomonadati</taxon>
        <taxon>Pseudomonadota</taxon>
        <taxon>Gammaproteobacteria</taxon>
        <taxon>Enterobacterales</taxon>
        <taxon>Morganellaceae</taxon>
        <taxon>Arsenophonus</taxon>
    </lineage>
</organism>
<feature type="binding site" evidence="15">
    <location>
        <position position="460"/>
    </location>
    <ligand>
        <name>Mg(2+)</name>
        <dbReference type="ChEBI" id="CHEBI:18420"/>
        <note>shared with alpha subunit</note>
    </ligand>
</feature>
<evidence type="ECO:0000256" key="1">
    <source>
        <dbReference type="ARBA" id="ARBA00004496"/>
    </source>
</evidence>
<evidence type="ECO:0000259" key="19">
    <source>
        <dbReference type="PROSITE" id="PS51483"/>
    </source>
</evidence>
<comment type="similarity">
    <text evidence="2 15">Belongs to the phenylalanyl-tRNA synthetase beta subunit family. Type 1 subfamily.</text>
</comment>
<dbReference type="RefSeq" id="WP_066283131.1">
    <property type="nucleotide sequence ID" value="NZ_CP013920.1"/>
</dbReference>
<dbReference type="Pfam" id="PF03484">
    <property type="entry name" value="B5"/>
    <property type="match status" value="1"/>
</dbReference>
<sequence length="795" mass="90985">MKLSEFWLREWVNPTISSVDLSKQMTMAGLEIDNIKPVSGQFQDVLIGEIIKCVQHPNNKKLFITKINIGTKKLLNIICGDIKCRKGLKVAVAILGAVLSNNFKIKVMKVLGEYSEGILCSYADLGIYDNNHGIIELPHTAPIGTDIRNYLKLNDNIFEVNLTPNRADCLSILGISREIAAINNIKMNTLKIKPVKSNDNIVFPIRIEAFIECPRFLGRVINGIDMTVQTPIWMKEKLRRSGFNPIDPVVDIINFVLLELGQPLHVYDLDHLNKTIIVRMAKKNEILILLDGKKLNLKQNTLIIADEKNVLGIAGIFVGKHAKINQKTTNILLDSAFFNPLTISFWARYYGFHTESSHRFERGVDPQMQYIAMERASKLIFEICGGIVGNIVDISHINHLPKVITLTLTRKKLDLLIGHKIPDTNVTQILQRLGFHVINEKENWKVITPSWRFDIKIEEDLIEEVTRIYGYNNIPHVPLNVDLIRPYDHESNLSLKRVKTLLIDRGYNEVITYSFVNPKMQLLLYPNSDMLILPNPISSDMSVMRLSLLPGLLNTVIYNQNHQQNRIRIFETGLRFIPDVLAEYGIRQELILAGLITGKRYIEHWAQEKREVDFFDIKGDVESILKLTGKLNNIFYKSYSNSILHPGQSAKIYLKNSYIGYVGVIHPKINNKLNLYNRILVFELLWNKIQDRIIPKANIISRFPANRRDIAIIIPEWIPAADVLEECKKIIVNHIVSINLFDVYCGNSIAKGYKSLAISFILQDTERTLEEKEINATIDKYVDALKRRFQASLRK</sequence>
<comment type="subcellular location">
    <subcellularLocation>
        <location evidence="1 15">Cytoplasm</location>
    </subcellularLocation>
</comment>
<keyword evidence="11 16" id="KW-0694">RNA-binding</keyword>
<dbReference type="OrthoDB" id="9805455at2"/>
<dbReference type="GO" id="GO:0006432">
    <property type="term" value="P:phenylalanyl-tRNA aminoacylation"/>
    <property type="evidence" value="ECO:0007669"/>
    <property type="project" value="UniProtKB-UniRule"/>
</dbReference>
<dbReference type="Pfam" id="PF03147">
    <property type="entry name" value="FDX-ACB"/>
    <property type="match status" value="1"/>
</dbReference>
<dbReference type="FunFam" id="2.40.50.140:FF:000045">
    <property type="entry name" value="Phenylalanine--tRNA ligase beta subunit"/>
    <property type="match status" value="1"/>
</dbReference>
<keyword evidence="8 15" id="KW-0547">Nucleotide-binding</keyword>
<keyword evidence="13 15" id="KW-0030">Aminoacyl-tRNA synthetase</keyword>
<keyword evidence="7 15" id="KW-0479">Metal-binding</keyword>
<dbReference type="InterPro" id="IPR045864">
    <property type="entry name" value="aa-tRNA-synth_II/BPL/LPL"/>
</dbReference>
<evidence type="ECO:0000313" key="20">
    <source>
        <dbReference type="EMBL" id="AMA64839.1"/>
    </source>
</evidence>
<dbReference type="PANTHER" id="PTHR10947:SF0">
    <property type="entry name" value="PHENYLALANINE--TRNA LIGASE BETA SUBUNIT"/>
    <property type="match status" value="1"/>
</dbReference>
<feature type="binding site" evidence="15">
    <location>
        <position position="463"/>
    </location>
    <ligand>
        <name>Mg(2+)</name>
        <dbReference type="ChEBI" id="CHEBI:18420"/>
        <note>shared with alpha subunit</note>
    </ligand>
</feature>
<dbReference type="Pfam" id="PF01588">
    <property type="entry name" value="tRNA_bind"/>
    <property type="match status" value="1"/>
</dbReference>
<dbReference type="Gene3D" id="3.30.930.10">
    <property type="entry name" value="Bira Bifunctional Protein, Domain 2"/>
    <property type="match status" value="1"/>
</dbReference>
<dbReference type="EMBL" id="CP013920">
    <property type="protein sequence ID" value="AMA64839.1"/>
    <property type="molecule type" value="Genomic_DNA"/>
</dbReference>
<dbReference type="SUPFAM" id="SSF55681">
    <property type="entry name" value="Class II aaRS and biotin synthetases"/>
    <property type="match status" value="1"/>
</dbReference>
<evidence type="ECO:0000256" key="16">
    <source>
        <dbReference type="PROSITE-ProRule" id="PRU00209"/>
    </source>
</evidence>
<dbReference type="EC" id="6.1.1.20" evidence="15"/>
<evidence type="ECO:0000256" key="3">
    <source>
        <dbReference type="ARBA" id="ARBA00011209"/>
    </source>
</evidence>
<proteinExistence type="inferred from homology"/>
<dbReference type="SUPFAM" id="SSF56037">
    <property type="entry name" value="PheT/TilS domain"/>
    <property type="match status" value="1"/>
</dbReference>
<evidence type="ECO:0000256" key="14">
    <source>
        <dbReference type="ARBA" id="ARBA00049255"/>
    </source>
</evidence>
<dbReference type="InterPro" id="IPR045060">
    <property type="entry name" value="Phe-tRNA-ligase_IIc_bsu"/>
</dbReference>
<feature type="binding site" evidence="15">
    <location>
        <position position="454"/>
    </location>
    <ligand>
        <name>Mg(2+)</name>
        <dbReference type="ChEBI" id="CHEBI:18420"/>
        <note>shared with alpha subunit</note>
    </ligand>
</feature>
<dbReference type="Gene3D" id="3.50.40.10">
    <property type="entry name" value="Phenylalanyl-trna Synthetase, Chain B, domain 3"/>
    <property type="match status" value="1"/>
</dbReference>
<protein>
    <recommendedName>
        <fullName evidence="15">Phenylalanine--tRNA ligase beta subunit</fullName>
        <ecNumber evidence="15">6.1.1.20</ecNumber>
    </recommendedName>
    <alternativeName>
        <fullName evidence="15">Phenylalanyl-tRNA synthetase beta subunit</fullName>
        <shortName evidence="15">PheRS</shortName>
    </alternativeName>
</protein>
<dbReference type="GO" id="GO:0005524">
    <property type="term" value="F:ATP binding"/>
    <property type="evidence" value="ECO:0007669"/>
    <property type="project" value="UniProtKB-UniRule"/>
</dbReference>
<dbReference type="GO" id="GO:0009328">
    <property type="term" value="C:phenylalanine-tRNA ligase complex"/>
    <property type="evidence" value="ECO:0007669"/>
    <property type="project" value="TreeGrafter"/>
</dbReference>
<evidence type="ECO:0000256" key="12">
    <source>
        <dbReference type="ARBA" id="ARBA00022917"/>
    </source>
</evidence>
<gene>
    <name evidence="15 20" type="primary">pheT</name>
    <name evidence="20" type="ORF">AUT07_00257</name>
</gene>
<dbReference type="GO" id="GO:0004826">
    <property type="term" value="F:phenylalanine-tRNA ligase activity"/>
    <property type="evidence" value="ECO:0007669"/>
    <property type="project" value="UniProtKB-UniRule"/>
</dbReference>
<comment type="cofactor">
    <cofactor evidence="15">
        <name>Mg(2+)</name>
        <dbReference type="ChEBI" id="CHEBI:18420"/>
    </cofactor>
    <text evidence="15">Binds 2 magnesium ions per tetramer.</text>
</comment>
<keyword evidence="12 15" id="KW-0648">Protein biosynthesis</keyword>
<evidence type="ECO:0000256" key="2">
    <source>
        <dbReference type="ARBA" id="ARBA00008653"/>
    </source>
</evidence>
<dbReference type="InterPro" id="IPR005146">
    <property type="entry name" value="B3/B4_tRNA-bd"/>
</dbReference>
<dbReference type="PROSITE" id="PS51483">
    <property type="entry name" value="B5"/>
    <property type="match status" value="1"/>
</dbReference>
<dbReference type="Gene3D" id="3.30.56.10">
    <property type="match status" value="2"/>
</dbReference>
<dbReference type="CDD" id="cd00769">
    <property type="entry name" value="PheRS_beta_core"/>
    <property type="match status" value="1"/>
</dbReference>
<evidence type="ECO:0000259" key="17">
    <source>
        <dbReference type="PROSITE" id="PS50886"/>
    </source>
</evidence>